<feature type="signal peptide" evidence="1">
    <location>
        <begin position="1"/>
        <end position="19"/>
    </location>
</feature>
<organism evidence="2 3">
    <name type="scientific">Acinetobacter silvestris</name>
    <dbReference type="NCBI Taxonomy" id="1977882"/>
    <lineage>
        <taxon>Bacteria</taxon>
        <taxon>Pseudomonadati</taxon>
        <taxon>Pseudomonadota</taxon>
        <taxon>Gammaproteobacteria</taxon>
        <taxon>Moraxellales</taxon>
        <taxon>Moraxellaceae</taxon>
        <taxon>Acinetobacter</taxon>
    </lineage>
</organism>
<dbReference type="STRING" id="1977882.B9T28_07390"/>
<comment type="caution">
    <text evidence="2">The sequence shown here is derived from an EMBL/GenBank/DDBJ whole genome shotgun (WGS) entry which is preliminary data.</text>
</comment>
<dbReference type="RefSeq" id="WP_086203354.1">
    <property type="nucleotide sequence ID" value="NZ_NEGB01000003.1"/>
</dbReference>
<keyword evidence="3" id="KW-1185">Reference proteome</keyword>
<name>A0A1Y3CHC1_9GAMM</name>
<accession>A0A1Y3CHC1</accession>
<gene>
    <name evidence="2" type="ORF">B9T28_07390</name>
</gene>
<feature type="chain" id="PRO_5011001064" evidence="1">
    <location>
        <begin position="20"/>
        <end position="120"/>
    </location>
</feature>
<sequence length="120" mass="13972">MKKFIMALVVMLGSAQAFSANVPERYVRDIEKISAQYNTDMKIFLKSLSPQLKQFNPQQQTQFCGIVKQYVDDMYKTTDQNREYLPLSYTSLTKLDVINKVMASPEMQILKQYNIQCDLK</sequence>
<keyword evidence="1" id="KW-0732">Signal</keyword>
<dbReference type="EMBL" id="NEGB01000003">
    <property type="protein sequence ID" value="OTG66012.1"/>
    <property type="molecule type" value="Genomic_DNA"/>
</dbReference>
<evidence type="ECO:0000313" key="2">
    <source>
        <dbReference type="EMBL" id="OTG66012.1"/>
    </source>
</evidence>
<proteinExistence type="predicted"/>
<evidence type="ECO:0000313" key="3">
    <source>
        <dbReference type="Proteomes" id="UP000242765"/>
    </source>
</evidence>
<reference evidence="2 3" key="1">
    <citation type="submission" date="2017-04" db="EMBL/GenBank/DDBJ databases">
        <title>High diversity of culturable Acinetobacter species in natural soil and water ecosystems.</title>
        <authorList>
            <person name="Nemec A."/>
            <person name="Radolfova-Krizova L."/>
        </authorList>
    </citation>
    <scope>NUCLEOTIDE SEQUENCE [LARGE SCALE GENOMIC DNA]</scope>
    <source>
        <strain evidence="2 3">ANC 4999</strain>
    </source>
</reference>
<dbReference type="Proteomes" id="UP000242765">
    <property type="component" value="Unassembled WGS sequence"/>
</dbReference>
<dbReference type="AlphaFoldDB" id="A0A1Y3CHC1"/>
<evidence type="ECO:0000256" key="1">
    <source>
        <dbReference type="SAM" id="SignalP"/>
    </source>
</evidence>
<dbReference type="OrthoDB" id="6711152at2"/>
<protein>
    <submittedName>
        <fullName evidence="2">Uncharacterized protein</fullName>
    </submittedName>
</protein>